<keyword evidence="4" id="KW-0378">Hydrolase</keyword>
<dbReference type="InterPro" id="IPR005229">
    <property type="entry name" value="YicC/YloC-like"/>
</dbReference>
<accession>A0ABS7F5I9</accession>
<protein>
    <submittedName>
        <fullName evidence="8">YicC family protein</fullName>
    </submittedName>
</protein>
<comment type="similarity">
    <text evidence="5">Belongs to the YicC/YloC family.</text>
</comment>
<evidence type="ECO:0000259" key="7">
    <source>
        <dbReference type="Pfam" id="PF08340"/>
    </source>
</evidence>
<keyword evidence="3" id="KW-0255">Endonuclease</keyword>
<dbReference type="InterPro" id="IPR013551">
    <property type="entry name" value="YicC-like_C"/>
</dbReference>
<evidence type="ECO:0000256" key="5">
    <source>
        <dbReference type="ARBA" id="ARBA00035648"/>
    </source>
</evidence>
<evidence type="ECO:0000256" key="1">
    <source>
        <dbReference type="ARBA" id="ARBA00001968"/>
    </source>
</evidence>
<sequence length="296" mass="31409">MTGFARAEGALPDGTSFLWEVRSVNGRGLELRLRLPAGLDALEPALRELAAGRLRRGNVSATLTLRREERAAGAPRLIPDPAALEQALALALDLARRIPGAPPPRAEALLALPGVLRAEAPAEEDEAAREARHAALLDGFARALDGLVAARRAEGARLAAILGALLDEIAALREAAAALAAGQPEAQQARLRAQLAALLEGERRVPEDRLAAEVALLATRADVREELDRLGAHIEEARALLGAGEAVGRRLEFLVQEFVREANTLCAKSATTALTRTGLDLKAVIERLREQAANVE</sequence>
<comment type="caution">
    <text evidence="8">The sequence shown here is derived from an EMBL/GenBank/DDBJ whole genome shotgun (WGS) entry which is preliminary data.</text>
</comment>
<keyword evidence="9" id="KW-1185">Reference proteome</keyword>
<dbReference type="PANTHER" id="PTHR30636">
    <property type="entry name" value="UPF0701 PROTEIN YICC"/>
    <property type="match status" value="1"/>
</dbReference>
<comment type="cofactor">
    <cofactor evidence="1">
        <name>a divalent metal cation</name>
        <dbReference type="ChEBI" id="CHEBI:60240"/>
    </cofactor>
</comment>
<proteinExistence type="inferred from homology"/>
<dbReference type="EMBL" id="JAHZUY010000058">
    <property type="protein sequence ID" value="MBW8270888.1"/>
    <property type="molecule type" value="Genomic_DNA"/>
</dbReference>
<evidence type="ECO:0000259" key="6">
    <source>
        <dbReference type="Pfam" id="PF03755"/>
    </source>
</evidence>
<evidence type="ECO:0000256" key="2">
    <source>
        <dbReference type="ARBA" id="ARBA00022722"/>
    </source>
</evidence>
<feature type="domain" description="Endoribonuclease YicC-like C-terminal" evidence="7">
    <location>
        <begin position="182"/>
        <end position="296"/>
    </location>
</feature>
<reference evidence="8 9" key="1">
    <citation type="submission" date="2021-08" db="EMBL/GenBank/DDBJ databases">
        <title>Caldovatus sediminis gen. nov., sp. nov., a moderately thermophilic bacterium isolated from a hot spring.</title>
        <authorList>
            <person name="Hu C.-J."/>
            <person name="Li W.-J."/>
            <person name="Xian W.-D."/>
        </authorList>
    </citation>
    <scope>NUCLEOTIDE SEQUENCE [LARGE SCALE GENOMIC DNA]</scope>
    <source>
        <strain evidence="8 9">SYSU G05006</strain>
    </source>
</reference>
<evidence type="ECO:0000256" key="3">
    <source>
        <dbReference type="ARBA" id="ARBA00022759"/>
    </source>
</evidence>
<dbReference type="InterPro" id="IPR013527">
    <property type="entry name" value="YicC-like_N"/>
</dbReference>
<evidence type="ECO:0000256" key="4">
    <source>
        <dbReference type="ARBA" id="ARBA00022801"/>
    </source>
</evidence>
<dbReference type="Proteomes" id="UP001519924">
    <property type="component" value="Unassembled WGS sequence"/>
</dbReference>
<dbReference type="NCBIfam" id="TIGR00255">
    <property type="entry name" value="YicC/YloC family endoribonuclease"/>
    <property type="match status" value="1"/>
</dbReference>
<gene>
    <name evidence="8" type="ORF">K1J50_15495</name>
</gene>
<name>A0ABS7F5I9_9PROT</name>
<dbReference type="PANTHER" id="PTHR30636:SF3">
    <property type="entry name" value="UPF0701 PROTEIN YICC"/>
    <property type="match status" value="1"/>
</dbReference>
<dbReference type="Pfam" id="PF03755">
    <property type="entry name" value="YicC-like_N"/>
    <property type="match status" value="1"/>
</dbReference>
<feature type="domain" description="Endoribonuclease YicC-like N-terminal" evidence="6">
    <location>
        <begin position="1"/>
        <end position="159"/>
    </location>
</feature>
<dbReference type="Pfam" id="PF08340">
    <property type="entry name" value="YicC-like_C"/>
    <property type="match status" value="1"/>
</dbReference>
<evidence type="ECO:0000313" key="9">
    <source>
        <dbReference type="Proteomes" id="UP001519924"/>
    </source>
</evidence>
<keyword evidence="2" id="KW-0540">Nuclease</keyword>
<organism evidence="8 9">
    <name type="scientific">Caldovatus aquaticus</name>
    <dbReference type="NCBI Taxonomy" id="2865671"/>
    <lineage>
        <taxon>Bacteria</taxon>
        <taxon>Pseudomonadati</taxon>
        <taxon>Pseudomonadota</taxon>
        <taxon>Alphaproteobacteria</taxon>
        <taxon>Acetobacterales</taxon>
        <taxon>Roseomonadaceae</taxon>
        <taxon>Caldovatus</taxon>
    </lineage>
</organism>
<evidence type="ECO:0000313" key="8">
    <source>
        <dbReference type="EMBL" id="MBW8270888.1"/>
    </source>
</evidence>